<dbReference type="Proteomes" id="UP001501523">
    <property type="component" value="Unassembled WGS sequence"/>
</dbReference>
<keyword evidence="11" id="KW-1185">Reference proteome</keyword>
<dbReference type="EMBL" id="BAAAEU010000001">
    <property type="protein sequence ID" value="GAA0704238.1"/>
    <property type="molecule type" value="Genomic_DNA"/>
</dbReference>
<evidence type="ECO:0000256" key="3">
    <source>
        <dbReference type="ARBA" id="ARBA00022603"/>
    </source>
</evidence>
<dbReference type="InterPro" id="IPR017244">
    <property type="entry name" value="23SrRNA_methyltr_KL"/>
</dbReference>
<dbReference type="HAMAP" id="MF_01858">
    <property type="entry name" value="23SrRNA_methyltr_KL"/>
    <property type="match status" value="1"/>
</dbReference>
<dbReference type="PROSITE" id="PS51165">
    <property type="entry name" value="THUMP"/>
    <property type="match status" value="1"/>
</dbReference>
<keyword evidence="2 7" id="KW-0698">rRNA processing</keyword>
<dbReference type="Pfam" id="PF02926">
    <property type="entry name" value="THUMP"/>
    <property type="match status" value="1"/>
</dbReference>
<keyword evidence="6 8" id="KW-0694">RNA-binding</keyword>
<evidence type="ECO:0000256" key="2">
    <source>
        <dbReference type="ARBA" id="ARBA00022552"/>
    </source>
</evidence>
<proteinExistence type="inferred from homology"/>
<dbReference type="Gene3D" id="3.30.750.80">
    <property type="entry name" value="RNA methyltransferase domain (HRMD) like"/>
    <property type="match status" value="1"/>
</dbReference>
<comment type="catalytic activity">
    <reaction evidence="7">
        <text>guanosine(2069) in 23S rRNA + S-adenosyl-L-methionine = N(2)-methylguanosine(2069) in 23S rRNA + S-adenosyl-L-homocysteine + H(+)</text>
        <dbReference type="Rhea" id="RHEA:43772"/>
        <dbReference type="Rhea" id="RHEA-COMP:10688"/>
        <dbReference type="Rhea" id="RHEA-COMP:10689"/>
        <dbReference type="ChEBI" id="CHEBI:15378"/>
        <dbReference type="ChEBI" id="CHEBI:57856"/>
        <dbReference type="ChEBI" id="CHEBI:59789"/>
        <dbReference type="ChEBI" id="CHEBI:74269"/>
        <dbReference type="ChEBI" id="CHEBI:74481"/>
        <dbReference type="EC" id="2.1.1.264"/>
    </reaction>
</comment>
<evidence type="ECO:0000256" key="7">
    <source>
        <dbReference type="HAMAP-Rule" id="MF_01858"/>
    </source>
</evidence>
<dbReference type="InterPro" id="IPR029063">
    <property type="entry name" value="SAM-dependent_MTases_sf"/>
</dbReference>
<dbReference type="NCBIfam" id="NF008748">
    <property type="entry name" value="PRK11783.1"/>
    <property type="match status" value="1"/>
</dbReference>
<keyword evidence="1 7" id="KW-0963">Cytoplasm</keyword>
<dbReference type="InterPro" id="IPR002052">
    <property type="entry name" value="DNA_methylase_N6_adenine_CS"/>
</dbReference>
<dbReference type="PANTHER" id="PTHR47313">
    <property type="entry name" value="RIBOSOMAL RNA LARGE SUBUNIT METHYLTRANSFERASE K/L"/>
    <property type="match status" value="1"/>
</dbReference>
<comment type="similarity">
    <text evidence="7">Belongs to the methyltransferase superfamily. RlmKL family.</text>
</comment>
<dbReference type="CDD" id="cd11715">
    <property type="entry name" value="THUMP_AdoMetMT"/>
    <property type="match status" value="1"/>
</dbReference>
<reference evidence="10 11" key="1">
    <citation type="journal article" date="2019" name="Int. J. Syst. Evol. Microbiol.">
        <title>The Global Catalogue of Microorganisms (GCM) 10K type strain sequencing project: providing services to taxonomists for standard genome sequencing and annotation.</title>
        <authorList>
            <consortium name="The Broad Institute Genomics Platform"/>
            <consortium name="The Broad Institute Genome Sequencing Center for Infectious Disease"/>
            <person name="Wu L."/>
            <person name="Ma J."/>
        </authorList>
    </citation>
    <scope>NUCLEOTIDE SEQUENCE [LARGE SCALE GENOMIC DNA]</scope>
    <source>
        <strain evidence="10 11">JCM 15421</strain>
    </source>
</reference>
<feature type="domain" description="THUMP" evidence="9">
    <location>
        <begin position="43"/>
        <end position="154"/>
    </location>
</feature>
<name>A0ABN1IB74_9GAMM</name>
<dbReference type="EC" id="2.1.1.264" evidence="7"/>
<evidence type="ECO:0000256" key="5">
    <source>
        <dbReference type="ARBA" id="ARBA00022691"/>
    </source>
</evidence>
<evidence type="ECO:0000256" key="4">
    <source>
        <dbReference type="ARBA" id="ARBA00022679"/>
    </source>
</evidence>
<keyword evidence="3 7" id="KW-0489">Methyltransferase</keyword>
<dbReference type="SMART" id="SM00981">
    <property type="entry name" value="THUMP"/>
    <property type="match status" value="1"/>
</dbReference>
<protein>
    <recommendedName>
        <fullName evidence="7">Ribosomal RNA large subunit methyltransferase K/L</fullName>
    </recommendedName>
    <domain>
        <recommendedName>
            <fullName evidence="7">23S rRNA m2G2445 methyltransferase</fullName>
            <ecNumber evidence="7">2.1.1.173</ecNumber>
        </recommendedName>
        <alternativeName>
            <fullName evidence="7">rRNA (guanine-N(2)-)-methyltransferase RlmL</fullName>
        </alternativeName>
    </domain>
    <domain>
        <recommendedName>
            <fullName evidence="7">23S rRNA m7G2069 methyltransferase</fullName>
            <ecNumber evidence="7">2.1.1.264</ecNumber>
        </recommendedName>
        <alternativeName>
            <fullName evidence="7">rRNA (guanine-N(7)-)-methyltransferase RlmK</fullName>
        </alternativeName>
    </domain>
</protein>
<dbReference type="Gene3D" id="3.40.50.150">
    <property type="entry name" value="Vaccinia Virus protein VP39"/>
    <property type="match status" value="2"/>
</dbReference>
<dbReference type="InterPro" id="IPR054170">
    <property type="entry name" value="RlmL_1st"/>
</dbReference>
<dbReference type="Pfam" id="PF01170">
    <property type="entry name" value="UPF0020"/>
    <property type="match status" value="1"/>
</dbReference>
<dbReference type="PANTHER" id="PTHR47313:SF1">
    <property type="entry name" value="RIBOSOMAL RNA LARGE SUBUNIT METHYLTRANSFERASE K_L"/>
    <property type="match status" value="1"/>
</dbReference>
<dbReference type="InterPro" id="IPR000241">
    <property type="entry name" value="RlmKL-like_Mtase"/>
</dbReference>
<comment type="catalytic activity">
    <reaction evidence="7">
        <text>guanosine(2445) in 23S rRNA + S-adenosyl-L-methionine = N(2)-methylguanosine(2445) in 23S rRNA + S-adenosyl-L-homocysteine + H(+)</text>
        <dbReference type="Rhea" id="RHEA:42740"/>
        <dbReference type="Rhea" id="RHEA-COMP:10215"/>
        <dbReference type="Rhea" id="RHEA-COMP:10216"/>
        <dbReference type="ChEBI" id="CHEBI:15378"/>
        <dbReference type="ChEBI" id="CHEBI:57856"/>
        <dbReference type="ChEBI" id="CHEBI:59789"/>
        <dbReference type="ChEBI" id="CHEBI:74269"/>
        <dbReference type="ChEBI" id="CHEBI:74481"/>
        <dbReference type="EC" id="2.1.1.173"/>
    </reaction>
</comment>
<comment type="caution">
    <text evidence="10">The sequence shown here is derived from an EMBL/GenBank/DDBJ whole genome shotgun (WGS) entry which is preliminary data.</text>
</comment>
<gene>
    <name evidence="10" type="primary">rlmKL</name>
    <name evidence="7" type="synonym">rlmL</name>
    <name evidence="10" type="ORF">GCM10009105_00930</name>
</gene>
<dbReference type="CDD" id="cd02440">
    <property type="entry name" value="AdoMet_MTases"/>
    <property type="match status" value="1"/>
</dbReference>
<dbReference type="EC" id="2.1.1.173" evidence="7"/>
<comment type="subcellular location">
    <subcellularLocation>
        <location evidence="7">Cytoplasm</location>
    </subcellularLocation>
</comment>
<dbReference type="Pfam" id="PF10672">
    <property type="entry name" value="Methyltrans_SAM"/>
    <property type="match status" value="1"/>
</dbReference>
<organism evidence="10 11">
    <name type="scientific">Dokdonella soli</name>
    <dbReference type="NCBI Taxonomy" id="529810"/>
    <lineage>
        <taxon>Bacteria</taxon>
        <taxon>Pseudomonadati</taxon>
        <taxon>Pseudomonadota</taxon>
        <taxon>Gammaproteobacteria</taxon>
        <taxon>Lysobacterales</taxon>
        <taxon>Rhodanobacteraceae</taxon>
        <taxon>Dokdonella</taxon>
    </lineage>
</organism>
<accession>A0ABN1IB74</accession>
<dbReference type="InterPro" id="IPR019614">
    <property type="entry name" value="SAM-dep_methyl-trfase"/>
</dbReference>
<evidence type="ECO:0000259" key="9">
    <source>
        <dbReference type="PROSITE" id="PS51165"/>
    </source>
</evidence>
<evidence type="ECO:0000313" key="10">
    <source>
        <dbReference type="EMBL" id="GAA0704238.1"/>
    </source>
</evidence>
<comment type="function">
    <text evidence="7">Specifically methylates the guanine in position 2445 (m2G2445) and the guanine in position 2069 (m7G2069) of 23S rRNA.</text>
</comment>
<dbReference type="SUPFAM" id="SSF53335">
    <property type="entry name" value="S-adenosyl-L-methionine-dependent methyltransferases"/>
    <property type="match status" value="2"/>
</dbReference>
<sequence length="731" mass="80824">MLTLFATCPKGLEYLLRDELRALGADDAREALAGVHFSGTLELAYRACLWSRLASRVLLRLAEFDAADADALYAGVQAIDWSQHLAPDGTFAVDAVGGASALKHTQYIALRTKDAIVDQFRERTGERPNVEVDQPSIRLNVRLHRERATVSLDLSGTPLHRRGWRQGQGDAPLKENLACAMLLRAGWPAIHAAGGALVDPMCGAGTLLIEGALIAADVAPGLRRAYFGFLGWRGHDDGVWQAVIAEARARAEQGLCALGSVFYGYDHDPNVLNEAKRNAQAAGVAGFVQLARQSAEHLHRPVGCDVPGLVICNPPYGERLGERERLAGLYRAFGDRLRADFTGWHAAVIVSDDELGHALGLRADKRYVLYNGALECRLLTFDLVAESAPRERTARPLSEGAQAVANRIGKSHKHLRKRLVRKGISCYRIYDADIPEYAAAIDVYTAIGRDVSTAQVEPFPQTWLHVQEYAPPADIPEQVARDRLRDLVHAAGVALEVPRERIAVKTRYKAKGGSKYGRFDQRNEFLVVEEGGLKLRVNLFDYLDTGLFLDHRPARARIRESARDKRFLNLFCYTATASVHAAAGGARTTTSVDLSATYLEWATRNFALNGIAGARHQLVQADVLEWLRHDRGEYDLVFVDPPTFSNSKRADDFDVQRDHAELLALCGERLAPEGLIVFSNNSRRFALDATSLQTFDVRDITPSTIPFDFARNARIHRCYELRHRGHGSAFS</sequence>
<evidence type="ECO:0000256" key="6">
    <source>
        <dbReference type="ARBA" id="ARBA00022884"/>
    </source>
</evidence>
<evidence type="ECO:0000313" key="11">
    <source>
        <dbReference type="Proteomes" id="UP001501523"/>
    </source>
</evidence>
<evidence type="ECO:0000256" key="8">
    <source>
        <dbReference type="PROSITE-ProRule" id="PRU00529"/>
    </source>
</evidence>
<dbReference type="Gene3D" id="3.30.2130.30">
    <property type="match status" value="1"/>
</dbReference>
<dbReference type="InterPro" id="IPR004114">
    <property type="entry name" value="THUMP_dom"/>
</dbReference>
<dbReference type="Pfam" id="PF22020">
    <property type="entry name" value="RlmL_1st"/>
    <property type="match status" value="1"/>
</dbReference>
<keyword evidence="5 7" id="KW-0949">S-adenosyl-L-methionine</keyword>
<keyword evidence="4 7" id="KW-0808">Transferase</keyword>
<dbReference type="PIRSF" id="PIRSF037618">
    <property type="entry name" value="RNA_Mtase_bacteria_prd"/>
    <property type="match status" value="1"/>
</dbReference>
<evidence type="ECO:0000256" key="1">
    <source>
        <dbReference type="ARBA" id="ARBA00022490"/>
    </source>
</evidence>
<dbReference type="PROSITE" id="PS00092">
    <property type="entry name" value="N6_MTASE"/>
    <property type="match status" value="1"/>
</dbReference>